<protein>
    <recommendedName>
        <fullName evidence="2">Complex 1 LYR protein domain-containing protein</fullName>
    </recommendedName>
</protein>
<dbReference type="Proteomes" id="UP001152798">
    <property type="component" value="Chromosome 3"/>
</dbReference>
<evidence type="ECO:0000313" key="4">
    <source>
        <dbReference type="Proteomes" id="UP001152798"/>
    </source>
</evidence>
<accession>A0A9P0H2E6</accession>
<dbReference type="GO" id="GO:0016226">
    <property type="term" value="P:iron-sulfur cluster assembly"/>
    <property type="evidence" value="ECO:0007669"/>
    <property type="project" value="InterPro"/>
</dbReference>
<dbReference type="InterPro" id="IPR008011">
    <property type="entry name" value="Complex1_LYR_dom"/>
</dbReference>
<proteinExistence type="inferred from homology"/>
<dbReference type="PANTHER" id="PTHR13166">
    <property type="entry name" value="PROTEIN C6ORF149"/>
    <property type="match status" value="1"/>
</dbReference>
<dbReference type="GO" id="GO:1990221">
    <property type="term" value="C:L-cysteine desulfurase complex"/>
    <property type="evidence" value="ECO:0007669"/>
    <property type="project" value="TreeGrafter"/>
</dbReference>
<evidence type="ECO:0000313" key="3">
    <source>
        <dbReference type="EMBL" id="CAH1394918.1"/>
    </source>
</evidence>
<dbReference type="CDD" id="cd20264">
    <property type="entry name" value="Complex1_LYR_LYRM4"/>
    <property type="match status" value="1"/>
</dbReference>
<keyword evidence="4" id="KW-1185">Reference proteome</keyword>
<dbReference type="InterPro" id="IPR051522">
    <property type="entry name" value="ISC_assembly_LYR"/>
</dbReference>
<dbReference type="PANTHER" id="PTHR13166:SF7">
    <property type="entry name" value="LYR MOTIF-CONTAINING PROTEIN 4"/>
    <property type="match status" value="1"/>
</dbReference>
<dbReference type="AlphaFoldDB" id="A0A9P0H2E6"/>
<evidence type="ECO:0000256" key="1">
    <source>
        <dbReference type="ARBA" id="ARBA00009508"/>
    </source>
</evidence>
<feature type="domain" description="Complex 1 LYR protein" evidence="2">
    <location>
        <begin position="7"/>
        <end position="53"/>
    </location>
</feature>
<dbReference type="OrthoDB" id="275715at2759"/>
<evidence type="ECO:0000259" key="2">
    <source>
        <dbReference type="Pfam" id="PF05347"/>
    </source>
</evidence>
<sequence>MSVSKWQILKLYRDMMREAKKIPAYNFRNYALRRIKHGFNENRNLKLEGITQKFNDGRLAYDCLKRQVLVSTLYKTDNIIVENQIDKPCTFG</sequence>
<name>A0A9P0H2E6_NEZVI</name>
<organism evidence="3 4">
    <name type="scientific">Nezara viridula</name>
    <name type="common">Southern green stink bug</name>
    <name type="synonym">Cimex viridulus</name>
    <dbReference type="NCBI Taxonomy" id="85310"/>
    <lineage>
        <taxon>Eukaryota</taxon>
        <taxon>Metazoa</taxon>
        <taxon>Ecdysozoa</taxon>
        <taxon>Arthropoda</taxon>
        <taxon>Hexapoda</taxon>
        <taxon>Insecta</taxon>
        <taxon>Pterygota</taxon>
        <taxon>Neoptera</taxon>
        <taxon>Paraneoptera</taxon>
        <taxon>Hemiptera</taxon>
        <taxon>Heteroptera</taxon>
        <taxon>Panheteroptera</taxon>
        <taxon>Pentatomomorpha</taxon>
        <taxon>Pentatomoidea</taxon>
        <taxon>Pentatomidae</taxon>
        <taxon>Pentatominae</taxon>
        <taxon>Nezara</taxon>
    </lineage>
</organism>
<dbReference type="InterPro" id="IPR045297">
    <property type="entry name" value="Complex1_LYR_LYRM4"/>
</dbReference>
<gene>
    <name evidence="3" type="ORF">NEZAVI_LOCUS5280</name>
</gene>
<dbReference type="GO" id="GO:0005739">
    <property type="term" value="C:mitochondrion"/>
    <property type="evidence" value="ECO:0007669"/>
    <property type="project" value="TreeGrafter"/>
</dbReference>
<dbReference type="EMBL" id="OV725079">
    <property type="protein sequence ID" value="CAH1394918.1"/>
    <property type="molecule type" value="Genomic_DNA"/>
</dbReference>
<dbReference type="Pfam" id="PF05347">
    <property type="entry name" value="Complex1_LYR"/>
    <property type="match status" value="1"/>
</dbReference>
<reference evidence="3" key="1">
    <citation type="submission" date="2022-01" db="EMBL/GenBank/DDBJ databases">
        <authorList>
            <person name="King R."/>
        </authorList>
    </citation>
    <scope>NUCLEOTIDE SEQUENCE</scope>
</reference>
<comment type="similarity">
    <text evidence="1">Belongs to the complex I LYR family.</text>
</comment>